<feature type="transmembrane region" description="Helical" evidence="1">
    <location>
        <begin position="218"/>
        <end position="239"/>
    </location>
</feature>
<gene>
    <name evidence="2" type="ordered locus">Hsero_3044</name>
</gene>
<dbReference type="Proteomes" id="UP000000329">
    <property type="component" value="Chromosome"/>
</dbReference>
<dbReference type="OrthoDB" id="9157380at2"/>
<keyword evidence="1" id="KW-0812">Transmembrane</keyword>
<proteinExistence type="predicted"/>
<evidence type="ECO:0000256" key="1">
    <source>
        <dbReference type="SAM" id="Phobius"/>
    </source>
</evidence>
<keyword evidence="3" id="KW-1185">Reference proteome</keyword>
<dbReference type="eggNOG" id="COG1511">
    <property type="taxonomic scope" value="Bacteria"/>
</dbReference>
<accession>D8J0H6</accession>
<dbReference type="RefSeq" id="WP_013235000.1">
    <property type="nucleotide sequence ID" value="NC_014323.1"/>
</dbReference>
<feature type="transmembrane region" description="Helical" evidence="1">
    <location>
        <begin position="158"/>
        <end position="179"/>
    </location>
</feature>
<dbReference type="STRING" id="757424.Hsero_3044"/>
<dbReference type="GeneID" id="29390884"/>
<protein>
    <submittedName>
        <fullName evidence="2">Centriolin protein</fullName>
    </submittedName>
</protein>
<keyword evidence="1" id="KW-0472">Membrane</keyword>
<feature type="transmembrane region" description="Helical" evidence="1">
    <location>
        <begin position="44"/>
        <end position="70"/>
    </location>
</feature>
<feature type="transmembrane region" description="Helical" evidence="1">
    <location>
        <begin position="15"/>
        <end position="38"/>
    </location>
</feature>
<organism evidence="2 3">
    <name type="scientific">Herbaspirillum seropedicae (strain SmR1)</name>
    <dbReference type="NCBI Taxonomy" id="757424"/>
    <lineage>
        <taxon>Bacteria</taxon>
        <taxon>Pseudomonadati</taxon>
        <taxon>Pseudomonadota</taxon>
        <taxon>Betaproteobacteria</taxon>
        <taxon>Burkholderiales</taxon>
        <taxon>Oxalobacteraceae</taxon>
        <taxon>Herbaspirillum</taxon>
    </lineage>
</organism>
<keyword evidence="1" id="KW-1133">Transmembrane helix</keyword>
<evidence type="ECO:0000313" key="3">
    <source>
        <dbReference type="Proteomes" id="UP000000329"/>
    </source>
</evidence>
<dbReference type="KEGG" id="hse:Hsero_3044"/>
<dbReference type="AlphaFoldDB" id="D8J0H6"/>
<evidence type="ECO:0000313" key="2">
    <source>
        <dbReference type="EMBL" id="ADJ64532.1"/>
    </source>
</evidence>
<sequence length="517" mass="56710">MKSVSMNKPSAGDPVYLAPWLGTLAVFAAYVLVNLWLYQRVMELIAHAANPFFVIVLVVITVLGQVLTIWQAKRILAEGRQVDLLSGRVKTFARDGRTEGAALEQELVKEDRNFDIDRLLRQLKNADGRTIRFDRTQLQHQFDGFAGDLQRRTLLPQYIANTLIGLGLFGTFLGLIVTLKEVALLIGMFSSIGTEGGSDMMGKFFERMSGPLAGMGDAFVASLLGLGGSIVNNVQLLACKKLQRLVSARAEGFYMHAAEFICTNSEDVIRAAKSDTALAESQLQEIRTIRGEMCRQTDAILLATSRMRQASEPLAKGLETLQKQLSAQAQDRPQLEQIAAAMEQRLGSLVNKFEETRQAHQGLMGAVSNMETHLGELAKASGAQTEQQQDVSRKLSELSSITVQQSELCRNALRENSDQLRTTLHEDLHQIGMRLDESLRDQREQGQMIASIQGSARSVVVAVETAGVQLLQQGEQLPKQITDLIARIEKIDLSLEAAKGGSWQQGEVGPAPEAPAS</sequence>
<dbReference type="HOGENOM" id="CLU_526552_0_0_4"/>
<name>D8J0H6_HERSS</name>
<reference evidence="2 3" key="1">
    <citation type="submission" date="2010-04" db="EMBL/GenBank/DDBJ databases">
        <title>The genome of Herbaspirillum seropedicae SmR1, an endophytic, nitrogen-fixing, plant-growth promoting beta-Proteobacteria.</title>
        <authorList>
            <person name="Pedrosa F.O."/>
            <person name="Monteiro R.A."/>
            <person name="Wassem R."/>
            <person name="Cruz L.M."/>
            <person name="Ayub R.A."/>
            <person name="Colauto N.B."/>
            <person name="Fernandez M.A."/>
            <person name="Fungaro M.H.P."/>
            <person name="Grisard E.C."/>
            <person name="Hungria M."/>
            <person name="Madeira H.M.F."/>
            <person name="Nodari R.O."/>
            <person name="Osaku C.A."/>
            <person name="Petzl-Erler M.L."/>
            <person name="Terenzi H."/>
            <person name="Vieira L.G.E."/>
            <person name="Almeida M.I.M."/>
            <person name="Alves L.R."/>
            <person name="Arantes O.M.N."/>
            <person name="Balsanelli E."/>
            <person name="Barcellos F.G."/>
            <person name="Baura V.A."/>
            <person name="Binde D.R."/>
            <person name="Campo R.J."/>
            <person name="Chubatsu L.S."/>
            <person name="Chueire L.M.O."/>
            <person name="Ciferri R.R."/>
            <person name="Correa L.C."/>
            <person name="da Conceicao Silva J.L."/>
            <person name="Dabul A.N.G."/>
            <person name="Dambros B.P."/>
            <person name="Faoro H."/>
            <person name="Favetti A."/>
            <person name="Friedermann G."/>
            <person name="Furlaneto M.C."/>
            <person name="Gasques L.S."/>
            <person name="Gimenes C.C.T."/>
            <person name="Gioppo N.M.R."/>
            <person name="Glienke-Blanco C."/>
            <person name="Godoy L.P."/>
            <person name="Guerra M.P."/>
            <person name="Karp S."/>
            <person name="Kava-Cordeiro V."/>
            <person name="Margarido V.P."/>
            <person name="Mathioni S.M."/>
            <person name="Menck-Soares M.A."/>
            <person name="Murace N.K."/>
            <person name="Nicolas M.F."/>
            <person name="Oliveira C.E.C."/>
            <person name="Pagnan N.A.B."/>
            <person name="Pamphile J.A."/>
            <person name="Patussi E.V."/>
            <person name="Pereira L.F.P."/>
            <person name="Pereira-Ferrari L."/>
            <person name="Pinto F.G.S."/>
            <person name="Precoma C."/>
            <person name="Prioli A.J."/>
            <person name="Prioli S.M.A.P."/>
            <person name="Raittz R.T."/>
            <person name="Ramos H.J.O."/>
            <person name="Ribeiro E.M.S.F."/>
            <person name="Rigo L.U."/>
            <person name="Rocha C.L.M.S.C."/>
            <person name="Rocha S.N."/>
            <person name="Santos K."/>
            <person name="Satori D."/>
            <person name="Silva A.G."/>
            <person name="Simao R.C.G."/>
            <person name="Soares M.A.M."/>
            <person name="Souza E.M."/>
            <person name="Steffens M.B.R."/>
            <person name="Steindel M."/>
            <person name="Tadra-Sfeir M.Z."/>
            <person name="Takahashi E.K."/>
            <person name="Torres R.A."/>
            <person name="Valle J.S."/>
            <person name="Vernal J.I."/>
            <person name="Vilas-Boas L.A."/>
            <person name="Watanabe M.A.E."/>
            <person name="Weiss V.A."/>
            <person name="Yates M.A."/>
            <person name="Souza E.M."/>
        </authorList>
    </citation>
    <scope>NUCLEOTIDE SEQUENCE [LARGE SCALE GENOMIC DNA]</scope>
    <source>
        <strain evidence="2 3">SmR1</strain>
    </source>
</reference>
<dbReference type="EMBL" id="CP002039">
    <property type="protein sequence ID" value="ADJ64532.1"/>
    <property type="molecule type" value="Genomic_DNA"/>
</dbReference>